<dbReference type="PANTHER" id="PTHR11717">
    <property type="entry name" value="LOW MOLECULAR WEIGHT PROTEIN TYROSINE PHOSPHATASE"/>
    <property type="match status" value="1"/>
</dbReference>
<dbReference type="CDD" id="cd16343">
    <property type="entry name" value="LMWPTP"/>
    <property type="match status" value="1"/>
</dbReference>
<dbReference type="PhylomeDB" id="B4JYC2"/>
<evidence type="ECO:0000256" key="3">
    <source>
        <dbReference type="ARBA" id="ARBA00022490"/>
    </source>
</evidence>
<feature type="domain" description="Phosphotyrosine protein phosphatase I" evidence="7">
    <location>
        <begin position="9"/>
        <end position="160"/>
    </location>
</feature>
<keyword evidence="5" id="KW-0904">Protein phosphatase</keyword>
<dbReference type="AlphaFoldDB" id="B4JYC2"/>
<sequence length="168" mass="19028">MSKKSQKPKYILMVCVDNICRSPVAEAVMRAVIAQNGLQYEWHVDSAAIEAWHVGAPPDPRVLSVLGQHKIVYNGCARRLVADDFQKFDYIFGMDHSNMASLRLLEPHYAKANLLLLGDFLFGLKPTERIIDDPYYLMGEEPFEKIFKQCSCACSNFLKQARSGEIIT</sequence>
<organism evidence="9">
    <name type="scientific">Drosophila grimshawi</name>
    <name type="common">Hawaiian fruit fly</name>
    <name type="synonym">Idiomyia grimshawi</name>
    <dbReference type="NCBI Taxonomy" id="7222"/>
    <lineage>
        <taxon>Eukaryota</taxon>
        <taxon>Metazoa</taxon>
        <taxon>Ecdysozoa</taxon>
        <taxon>Arthropoda</taxon>
        <taxon>Hexapoda</taxon>
        <taxon>Insecta</taxon>
        <taxon>Pterygota</taxon>
        <taxon>Neoptera</taxon>
        <taxon>Endopterygota</taxon>
        <taxon>Diptera</taxon>
        <taxon>Brachycera</taxon>
        <taxon>Muscomorpha</taxon>
        <taxon>Ephydroidea</taxon>
        <taxon>Drosophilidae</taxon>
        <taxon>Drosophila</taxon>
        <taxon>Hawaiian Drosophila</taxon>
    </lineage>
</organism>
<keyword evidence="9" id="KW-1185">Reference proteome</keyword>
<dbReference type="InterPro" id="IPR017867">
    <property type="entry name" value="Tyr_phospatase_low_mol_wt"/>
</dbReference>
<name>B4JYC2_DROGR</name>
<feature type="active site" evidence="6">
    <location>
        <position position="21"/>
    </location>
</feature>
<keyword evidence="3" id="KW-0963">Cytoplasm</keyword>
<protein>
    <submittedName>
        <fullName evidence="8">GH14045</fullName>
    </submittedName>
</protein>
<dbReference type="Gene3D" id="3.40.50.2300">
    <property type="match status" value="1"/>
</dbReference>
<dbReference type="Pfam" id="PF01451">
    <property type="entry name" value="LMWPc"/>
    <property type="match status" value="1"/>
</dbReference>
<dbReference type="FunFam" id="3.40.50.2300:FF:000105">
    <property type="entry name" value="Low molecular weight phosphotyrosine protein"/>
    <property type="match status" value="1"/>
</dbReference>
<dbReference type="InterPro" id="IPR050438">
    <property type="entry name" value="LMW_PTPase"/>
</dbReference>
<dbReference type="SUPFAM" id="SSF52788">
    <property type="entry name" value="Phosphotyrosine protein phosphatases I"/>
    <property type="match status" value="1"/>
</dbReference>
<dbReference type="SMART" id="SM00226">
    <property type="entry name" value="LMWPc"/>
    <property type="match status" value="1"/>
</dbReference>
<evidence type="ECO:0000259" key="7">
    <source>
        <dbReference type="SMART" id="SM00226"/>
    </source>
</evidence>
<dbReference type="eggNOG" id="KOG3217">
    <property type="taxonomic scope" value="Eukaryota"/>
</dbReference>
<evidence type="ECO:0000256" key="5">
    <source>
        <dbReference type="ARBA" id="ARBA00022912"/>
    </source>
</evidence>
<evidence type="ECO:0000313" key="9">
    <source>
        <dbReference type="Proteomes" id="UP000001070"/>
    </source>
</evidence>
<comment type="similarity">
    <text evidence="2">Belongs to the low molecular weight phosphotyrosine protein phosphatase family.</text>
</comment>
<dbReference type="PRINTS" id="PR00719">
    <property type="entry name" value="LMWPTPASE"/>
</dbReference>
<reference evidence="8 9" key="1">
    <citation type="journal article" date="2007" name="Nature">
        <title>Evolution of genes and genomes on the Drosophila phylogeny.</title>
        <authorList>
            <consortium name="Drosophila 12 Genomes Consortium"/>
            <person name="Clark A.G."/>
            <person name="Eisen M.B."/>
            <person name="Smith D.R."/>
            <person name="Bergman C.M."/>
            <person name="Oliver B."/>
            <person name="Markow T.A."/>
            <person name="Kaufman T.C."/>
            <person name="Kellis M."/>
            <person name="Gelbart W."/>
            <person name="Iyer V.N."/>
            <person name="Pollard D.A."/>
            <person name="Sackton T.B."/>
            <person name="Larracuente A.M."/>
            <person name="Singh N.D."/>
            <person name="Abad J.P."/>
            <person name="Abt D.N."/>
            <person name="Adryan B."/>
            <person name="Aguade M."/>
            <person name="Akashi H."/>
            <person name="Anderson W.W."/>
            <person name="Aquadro C.F."/>
            <person name="Ardell D.H."/>
            <person name="Arguello R."/>
            <person name="Artieri C.G."/>
            <person name="Barbash D.A."/>
            <person name="Barker D."/>
            <person name="Barsanti P."/>
            <person name="Batterham P."/>
            <person name="Batzoglou S."/>
            <person name="Begun D."/>
            <person name="Bhutkar A."/>
            <person name="Blanco E."/>
            <person name="Bosak S.A."/>
            <person name="Bradley R.K."/>
            <person name="Brand A.D."/>
            <person name="Brent M.R."/>
            <person name="Brooks A.N."/>
            <person name="Brown R.H."/>
            <person name="Butlin R.K."/>
            <person name="Caggese C."/>
            <person name="Calvi B.R."/>
            <person name="Bernardo de Carvalho A."/>
            <person name="Caspi A."/>
            <person name="Castrezana S."/>
            <person name="Celniker S.E."/>
            <person name="Chang J.L."/>
            <person name="Chapple C."/>
            <person name="Chatterji S."/>
            <person name="Chinwalla A."/>
            <person name="Civetta A."/>
            <person name="Clifton S.W."/>
            <person name="Comeron J.M."/>
            <person name="Costello J.C."/>
            <person name="Coyne J.A."/>
            <person name="Daub J."/>
            <person name="David R.G."/>
            <person name="Delcher A.L."/>
            <person name="Delehaunty K."/>
            <person name="Do C.B."/>
            <person name="Ebling H."/>
            <person name="Edwards K."/>
            <person name="Eickbush T."/>
            <person name="Evans J.D."/>
            <person name="Filipski A."/>
            <person name="Findeiss S."/>
            <person name="Freyhult E."/>
            <person name="Fulton L."/>
            <person name="Fulton R."/>
            <person name="Garcia A.C."/>
            <person name="Gardiner A."/>
            <person name="Garfield D.A."/>
            <person name="Garvin B.E."/>
            <person name="Gibson G."/>
            <person name="Gilbert D."/>
            <person name="Gnerre S."/>
            <person name="Godfrey J."/>
            <person name="Good R."/>
            <person name="Gotea V."/>
            <person name="Gravely B."/>
            <person name="Greenberg A.J."/>
            <person name="Griffiths-Jones S."/>
            <person name="Gross S."/>
            <person name="Guigo R."/>
            <person name="Gustafson E.A."/>
            <person name="Haerty W."/>
            <person name="Hahn M.W."/>
            <person name="Halligan D.L."/>
            <person name="Halpern A.L."/>
            <person name="Halter G.M."/>
            <person name="Han M.V."/>
            <person name="Heger A."/>
            <person name="Hillier L."/>
            <person name="Hinrichs A.S."/>
            <person name="Holmes I."/>
            <person name="Hoskins R.A."/>
            <person name="Hubisz M.J."/>
            <person name="Hultmark D."/>
            <person name="Huntley M.A."/>
            <person name="Jaffe D.B."/>
            <person name="Jagadeeshan S."/>
            <person name="Jeck W.R."/>
            <person name="Johnson J."/>
            <person name="Jones C.D."/>
            <person name="Jordan W.C."/>
            <person name="Karpen G.H."/>
            <person name="Kataoka E."/>
            <person name="Keightley P.D."/>
            <person name="Kheradpour P."/>
            <person name="Kirkness E.F."/>
            <person name="Koerich L.B."/>
            <person name="Kristiansen K."/>
            <person name="Kudrna D."/>
            <person name="Kulathinal R.J."/>
            <person name="Kumar S."/>
            <person name="Kwok R."/>
            <person name="Lander E."/>
            <person name="Langley C.H."/>
            <person name="Lapoint R."/>
            <person name="Lazzaro B.P."/>
            <person name="Lee S.J."/>
            <person name="Levesque L."/>
            <person name="Li R."/>
            <person name="Lin C.F."/>
            <person name="Lin M.F."/>
            <person name="Lindblad-Toh K."/>
            <person name="Llopart A."/>
            <person name="Long M."/>
            <person name="Low L."/>
            <person name="Lozovsky E."/>
            <person name="Lu J."/>
            <person name="Luo M."/>
            <person name="Machado C.A."/>
            <person name="Makalowski W."/>
            <person name="Marzo M."/>
            <person name="Matsuda M."/>
            <person name="Matzkin L."/>
            <person name="McAllister B."/>
            <person name="McBride C.S."/>
            <person name="McKernan B."/>
            <person name="McKernan K."/>
            <person name="Mendez-Lago M."/>
            <person name="Minx P."/>
            <person name="Mollenhauer M.U."/>
            <person name="Montooth K."/>
            <person name="Mount S.M."/>
            <person name="Mu X."/>
            <person name="Myers E."/>
            <person name="Negre B."/>
            <person name="Newfeld S."/>
            <person name="Nielsen R."/>
            <person name="Noor M.A."/>
            <person name="O'Grady P."/>
            <person name="Pachter L."/>
            <person name="Papaceit M."/>
            <person name="Parisi M.J."/>
            <person name="Parisi M."/>
            <person name="Parts L."/>
            <person name="Pedersen J.S."/>
            <person name="Pesole G."/>
            <person name="Phillippy A.M."/>
            <person name="Ponting C.P."/>
            <person name="Pop M."/>
            <person name="Porcelli D."/>
            <person name="Powell J.R."/>
            <person name="Prohaska S."/>
            <person name="Pruitt K."/>
            <person name="Puig M."/>
            <person name="Quesneville H."/>
            <person name="Ram K.R."/>
            <person name="Rand D."/>
            <person name="Rasmussen M.D."/>
            <person name="Reed L.K."/>
            <person name="Reenan R."/>
            <person name="Reily A."/>
            <person name="Remington K.A."/>
            <person name="Rieger T.T."/>
            <person name="Ritchie M.G."/>
            <person name="Robin C."/>
            <person name="Rogers Y.H."/>
            <person name="Rohde C."/>
            <person name="Rozas J."/>
            <person name="Rubenfield M.J."/>
            <person name="Ruiz A."/>
            <person name="Russo S."/>
            <person name="Salzberg S.L."/>
            <person name="Sanchez-Gracia A."/>
            <person name="Saranga D.J."/>
            <person name="Sato H."/>
            <person name="Schaeffer S.W."/>
            <person name="Schatz M.C."/>
            <person name="Schlenke T."/>
            <person name="Schwartz R."/>
            <person name="Segarra C."/>
            <person name="Singh R.S."/>
            <person name="Sirot L."/>
            <person name="Sirota M."/>
            <person name="Sisneros N.B."/>
            <person name="Smith C.D."/>
            <person name="Smith T.F."/>
            <person name="Spieth J."/>
            <person name="Stage D.E."/>
            <person name="Stark A."/>
            <person name="Stephan W."/>
            <person name="Strausberg R.L."/>
            <person name="Strempel S."/>
            <person name="Sturgill D."/>
            <person name="Sutton G."/>
            <person name="Sutton G.G."/>
            <person name="Tao W."/>
            <person name="Teichmann S."/>
            <person name="Tobari Y.N."/>
            <person name="Tomimura Y."/>
            <person name="Tsolas J.M."/>
            <person name="Valente V.L."/>
            <person name="Venter E."/>
            <person name="Venter J.C."/>
            <person name="Vicario S."/>
            <person name="Vieira F.G."/>
            <person name="Vilella A.J."/>
            <person name="Villasante A."/>
            <person name="Walenz B."/>
            <person name="Wang J."/>
            <person name="Wasserman M."/>
            <person name="Watts T."/>
            <person name="Wilson D."/>
            <person name="Wilson R.K."/>
            <person name="Wing R.A."/>
            <person name="Wolfner M.F."/>
            <person name="Wong A."/>
            <person name="Wong G.K."/>
            <person name="Wu C.I."/>
            <person name="Wu G."/>
            <person name="Yamamoto D."/>
            <person name="Yang H.P."/>
            <person name="Yang S.P."/>
            <person name="Yorke J.A."/>
            <person name="Yoshida K."/>
            <person name="Zdobnov E."/>
            <person name="Zhang P."/>
            <person name="Zhang Y."/>
            <person name="Zimin A.V."/>
            <person name="Baldwin J."/>
            <person name="Abdouelleil A."/>
            <person name="Abdulkadir J."/>
            <person name="Abebe A."/>
            <person name="Abera B."/>
            <person name="Abreu J."/>
            <person name="Acer S.C."/>
            <person name="Aftuck L."/>
            <person name="Alexander A."/>
            <person name="An P."/>
            <person name="Anderson E."/>
            <person name="Anderson S."/>
            <person name="Arachi H."/>
            <person name="Azer M."/>
            <person name="Bachantsang P."/>
            <person name="Barry A."/>
            <person name="Bayul T."/>
            <person name="Berlin A."/>
            <person name="Bessette D."/>
            <person name="Bloom T."/>
            <person name="Blye J."/>
            <person name="Boguslavskiy L."/>
            <person name="Bonnet C."/>
            <person name="Boukhgalter B."/>
            <person name="Bourzgui I."/>
            <person name="Brown A."/>
            <person name="Cahill P."/>
            <person name="Channer S."/>
            <person name="Cheshatsang Y."/>
            <person name="Chuda L."/>
            <person name="Citroen M."/>
            <person name="Collymore A."/>
            <person name="Cooke P."/>
            <person name="Costello M."/>
            <person name="D'Aco K."/>
            <person name="Daza R."/>
            <person name="De Haan G."/>
            <person name="DeGray S."/>
            <person name="DeMaso C."/>
            <person name="Dhargay N."/>
            <person name="Dooley K."/>
            <person name="Dooley E."/>
            <person name="Doricent M."/>
            <person name="Dorje P."/>
            <person name="Dorjee K."/>
            <person name="Dupes A."/>
            <person name="Elong R."/>
            <person name="Falk J."/>
            <person name="Farina A."/>
            <person name="Faro S."/>
            <person name="Ferguson D."/>
            <person name="Fisher S."/>
            <person name="Foley C.D."/>
            <person name="Franke A."/>
            <person name="Friedrich D."/>
            <person name="Gadbois L."/>
            <person name="Gearin G."/>
            <person name="Gearin C.R."/>
            <person name="Giannoukos G."/>
            <person name="Goode T."/>
            <person name="Graham J."/>
            <person name="Grandbois E."/>
            <person name="Grewal S."/>
            <person name="Gyaltsen K."/>
            <person name="Hafez N."/>
            <person name="Hagos B."/>
            <person name="Hall J."/>
            <person name="Henson C."/>
            <person name="Hollinger A."/>
            <person name="Honan T."/>
            <person name="Huard M.D."/>
            <person name="Hughes L."/>
            <person name="Hurhula B."/>
            <person name="Husby M.E."/>
            <person name="Kamat A."/>
            <person name="Kanga B."/>
            <person name="Kashin S."/>
            <person name="Khazanovich D."/>
            <person name="Kisner P."/>
            <person name="Lance K."/>
            <person name="Lara M."/>
            <person name="Lee W."/>
            <person name="Lennon N."/>
            <person name="Letendre F."/>
            <person name="LeVine R."/>
            <person name="Lipovsky A."/>
            <person name="Liu X."/>
            <person name="Liu J."/>
            <person name="Liu S."/>
            <person name="Lokyitsang T."/>
            <person name="Lokyitsang Y."/>
            <person name="Lubonja R."/>
            <person name="Lui A."/>
            <person name="MacDonald P."/>
            <person name="Magnisalis V."/>
            <person name="Maru K."/>
            <person name="Matthews C."/>
            <person name="McCusker W."/>
            <person name="McDonough S."/>
            <person name="Mehta T."/>
            <person name="Meldrim J."/>
            <person name="Meneus L."/>
            <person name="Mihai O."/>
            <person name="Mihalev A."/>
            <person name="Mihova T."/>
            <person name="Mittelman R."/>
            <person name="Mlenga V."/>
            <person name="Montmayeur A."/>
            <person name="Mulrain L."/>
            <person name="Navidi A."/>
            <person name="Naylor J."/>
            <person name="Negash T."/>
            <person name="Nguyen T."/>
            <person name="Nguyen N."/>
            <person name="Nicol R."/>
            <person name="Norbu C."/>
            <person name="Norbu N."/>
            <person name="Novod N."/>
            <person name="O'Neill B."/>
            <person name="Osman S."/>
            <person name="Markiewicz E."/>
            <person name="Oyono O.L."/>
            <person name="Patti C."/>
            <person name="Phunkhang P."/>
            <person name="Pierre F."/>
            <person name="Priest M."/>
            <person name="Raghuraman S."/>
            <person name="Rege F."/>
            <person name="Reyes R."/>
            <person name="Rise C."/>
            <person name="Rogov P."/>
            <person name="Ross K."/>
            <person name="Ryan E."/>
            <person name="Settipalli S."/>
            <person name="Shea T."/>
            <person name="Sherpa N."/>
            <person name="Shi L."/>
            <person name="Shih D."/>
            <person name="Sparrow T."/>
            <person name="Spaulding J."/>
            <person name="Stalker J."/>
            <person name="Stange-Thomann N."/>
            <person name="Stavropoulos S."/>
            <person name="Stone C."/>
            <person name="Strader C."/>
            <person name="Tesfaye S."/>
            <person name="Thomson T."/>
            <person name="Thoulutsang Y."/>
            <person name="Thoulutsang D."/>
            <person name="Topham K."/>
            <person name="Topping I."/>
            <person name="Tsamla T."/>
            <person name="Vassiliev H."/>
            <person name="Vo A."/>
            <person name="Wangchuk T."/>
            <person name="Wangdi T."/>
            <person name="Weiand M."/>
            <person name="Wilkinson J."/>
            <person name="Wilson A."/>
            <person name="Yadav S."/>
            <person name="Young G."/>
            <person name="Yu Q."/>
            <person name="Zembek L."/>
            <person name="Zhong D."/>
            <person name="Zimmer A."/>
            <person name="Zwirko Z."/>
            <person name="Jaffe D.B."/>
            <person name="Alvarez P."/>
            <person name="Brockman W."/>
            <person name="Butler J."/>
            <person name="Chin C."/>
            <person name="Gnerre S."/>
            <person name="Grabherr M."/>
            <person name="Kleber M."/>
            <person name="Mauceli E."/>
            <person name="MacCallum I."/>
        </authorList>
    </citation>
    <scope>NUCLEOTIDE SEQUENCE [LARGE SCALE GENOMIC DNA]</scope>
    <source>
        <strain evidence="9">Tucson 15287-2541.00</strain>
    </source>
</reference>
<dbReference type="GO" id="GO:0005737">
    <property type="term" value="C:cytoplasm"/>
    <property type="evidence" value="ECO:0007669"/>
    <property type="project" value="UniProtKB-SubCell"/>
</dbReference>
<dbReference type="EMBL" id="CH916377">
    <property type="protein sequence ID" value="EDV90684.1"/>
    <property type="molecule type" value="Genomic_DNA"/>
</dbReference>
<evidence type="ECO:0000256" key="2">
    <source>
        <dbReference type="ARBA" id="ARBA00011063"/>
    </source>
</evidence>
<gene>
    <name evidence="8" type="primary">Dgri\GH14045</name>
    <name evidence="8" type="ORF">Dgri_GH14045</name>
</gene>
<dbReference type="OMA" id="QGEWHVE"/>
<dbReference type="OrthoDB" id="3388at2759"/>
<evidence type="ECO:0000256" key="4">
    <source>
        <dbReference type="ARBA" id="ARBA00022801"/>
    </source>
</evidence>
<comment type="subcellular location">
    <subcellularLocation>
        <location evidence="1">Cytoplasm</location>
    </subcellularLocation>
</comment>
<dbReference type="Proteomes" id="UP000001070">
    <property type="component" value="Unassembled WGS sequence"/>
</dbReference>
<evidence type="ECO:0000313" key="8">
    <source>
        <dbReference type="EMBL" id="EDV90684.1"/>
    </source>
</evidence>
<evidence type="ECO:0000256" key="6">
    <source>
        <dbReference type="PIRSR" id="PIRSR617867-1"/>
    </source>
</evidence>
<evidence type="ECO:0000256" key="1">
    <source>
        <dbReference type="ARBA" id="ARBA00004496"/>
    </source>
</evidence>
<dbReference type="STRING" id="7222.B4JYC2"/>
<feature type="active site" description="Proton donor" evidence="6">
    <location>
        <position position="133"/>
    </location>
</feature>
<dbReference type="GO" id="GO:0004725">
    <property type="term" value="F:protein tyrosine phosphatase activity"/>
    <property type="evidence" value="ECO:0007669"/>
    <property type="project" value="EnsemblMetazoa"/>
</dbReference>
<accession>B4JYC2</accession>
<dbReference type="InParanoid" id="B4JYC2"/>
<dbReference type="FunCoup" id="B4JYC2">
    <property type="interactions" value="707"/>
</dbReference>
<dbReference type="InterPro" id="IPR023485">
    <property type="entry name" value="Ptyr_pPase"/>
</dbReference>
<dbReference type="KEGG" id="dgr:6569898"/>
<keyword evidence="4" id="KW-0378">Hydrolase</keyword>
<proteinExistence type="inferred from homology"/>
<feature type="active site" description="Nucleophile" evidence="6">
    <location>
        <position position="15"/>
    </location>
</feature>
<dbReference type="HOGENOM" id="CLU_071415_2_0_1"/>
<dbReference type="PANTHER" id="PTHR11717:SF7">
    <property type="entry name" value="LOW MOLECULAR WEIGHT PHOSPHOTYROSINE PROTEIN PHOSPHATASE"/>
    <property type="match status" value="1"/>
</dbReference>
<dbReference type="InterPro" id="IPR036196">
    <property type="entry name" value="Ptyr_pPase_sf"/>
</dbReference>